<proteinExistence type="predicted"/>
<protein>
    <submittedName>
        <fullName evidence="2">Methyltransferase domain-containing protein</fullName>
    </submittedName>
</protein>
<keyword evidence="3" id="KW-1185">Reference proteome</keyword>
<dbReference type="Gene3D" id="3.40.50.150">
    <property type="entry name" value="Vaccinia Virus protein VP39"/>
    <property type="match status" value="1"/>
</dbReference>
<name>A0ABV3Z2Q6_9PROT</name>
<dbReference type="Proteomes" id="UP001560685">
    <property type="component" value="Unassembled WGS sequence"/>
</dbReference>
<evidence type="ECO:0000259" key="1">
    <source>
        <dbReference type="Pfam" id="PF08241"/>
    </source>
</evidence>
<dbReference type="RefSeq" id="WP_369313008.1">
    <property type="nucleotide sequence ID" value="NZ_JBEHZE010000001.1"/>
</dbReference>
<evidence type="ECO:0000313" key="3">
    <source>
        <dbReference type="Proteomes" id="UP001560685"/>
    </source>
</evidence>
<keyword evidence="2" id="KW-0808">Transferase</keyword>
<dbReference type="GO" id="GO:0032259">
    <property type="term" value="P:methylation"/>
    <property type="evidence" value="ECO:0007669"/>
    <property type="project" value="UniProtKB-KW"/>
</dbReference>
<dbReference type="Pfam" id="PF08241">
    <property type="entry name" value="Methyltransf_11"/>
    <property type="match status" value="1"/>
</dbReference>
<dbReference type="InterPro" id="IPR013216">
    <property type="entry name" value="Methyltransf_11"/>
</dbReference>
<feature type="domain" description="Methyltransferase type 11" evidence="1">
    <location>
        <begin position="87"/>
        <end position="129"/>
    </location>
</feature>
<comment type="caution">
    <text evidence="2">The sequence shown here is derived from an EMBL/GenBank/DDBJ whole genome shotgun (WGS) entry which is preliminary data.</text>
</comment>
<dbReference type="GO" id="GO:0008168">
    <property type="term" value="F:methyltransferase activity"/>
    <property type="evidence" value="ECO:0007669"/>
    <property type="project" value="UniProtKB-KW"/>
</dbReference>
<dbReference type="EMBL" id="JBEHZE010000001">
    <property type="protein sequence ID" value="MEX6633069.1"/>
    <property type="molecule type" value="Genomic_DNA"/>
</dbReference>
<evidence type="ECO:0000313" key="2">
    <source>
        <dbReference type="EMBL" id="MEX6633069.1"/>
    </source>
</evidence>
<reference evidence="2 3" key="1">
    <citation type="submission" date="2024-05" db="EMBL/GenBank/DDBJ databases">
        <title>Three bacterial strains, DH-69, EH-24, and ECK-19 isolated from coastal sediments.</title>
        <authorList>
            <person name="Ye Y.-Q."/>
            <person name="Du Z.-J."/>
        </authorList>
    </citation>
    <scope>NUCLEOTIDE SEQUENCE [LARGE SCALE GENOMIC DNA]</scope>
    <source>
        <strain evidence="2 3">ECK-19</strain>
    </source>
</reference>
<accession>A0ABV3Z2Q6</accession>
<dbReference type="SUPFAM" id="SSF53335">
    <property type="entry name" value="S-adenosyl-L-methionine-dependent methyltransferases"/>
    <property type="match status" value="1"/>
</dbReference>
<sequence>MRTDILDIHDFYRSPLGGVARDFIVNRIAAAWGKGTGLKIAGFGYTNPYLEALDEATARFALAPGGQGVIRWPHGKANAACLVREYEWPIADASLDRVLIVHGLEEAPAPQRLMREVWRVLKDDGRVIIVASHRRGLWSVIDTTPFAAGRPYLRRRLEGLLRDSILRPTAWDSALFFPPVSGKLLVRVAKTWERAGAMLWPGLGGVVMVEAEKDMLTPVGLASRAGVRAIRPAIAAPQPLRHQSRRDNHT</sequence>
<gene>
    <name evidence="2" type="ORF">ABFZ84_05855</name>
</gene>
<keyword evidence="2" id="KW-0489">Methyltransferase</keyword>
<dbReference type="InterPro" id="IPR029063">
    <property type="entry name" value="SAM-dependent_MTases_sf"/>
</dbReference>
<organism evidence="2 3">
    <name type="scientific">Hyphococcus lacteus</name>
    <dbReference type="NCBI Taxonomy" id="3143536"/>
    <lineage>
        <taxon>Bacteria</taxon>
        <taxon>Pseudomonadati</taxon>
        <taxon>Pseudomonadota</taxon>
        <taxon>Alphaproteobacteria</taxon>
        <taxon>Parvularculales</taxon>
        <taxon>Parvularculaceae</taxon>
        <taxon>Hyphococcus</taxon>
    </lineage>
</organism>